<dbReference type="GO" id="GO:0016829">
    <property type="term" value="F:lyase activity"/>
    <property type="evidence" value="ECO:0007669"/>
    <property type="project" value="UniProtKB-KW"/>
</dbReference>
<dbReference type="Proteomes" id="UP000028058">
    <property type="component" value="Unassembled WGS sequence"/>
</dbReference>
<sequence>MSRRPADDQYRKATEFRALHTGPRPFVVPNPWDAGTARLLTGMGFAALATTGAGFAYTLGRPDGANRVGRDEILANARSIAAATPLPVTADLESGFGRTPAEVAETIRLAAAAGLVGGSVEDSTGRADDPVRPVGEAAERVAAAVAAARALDFPFTVTARAENFFQGRPDLDDTIRRLRAYEEAGADVLYAPALPDADAVRAVCSAVGKPVNVLVGGALRLSVAELGKLGVRRISVGSSMARAALGALVRAAGEIREHGTFTFGADALSYPELNALLGPDPEPEQRPRRDPGQPLLPPRPLSPEEAENVRRHRDGERDRPAVSEKEELRRVRERRRDHPR</sequence>
<dbReference type="AlphaFoldDB" id="A0A3R7EVV4"/>
<dbReference type="InterPro" id="IPR039556">
    <property type="entry name" value="ICL/PEPM"/>
</dbReference>
<evidence type="ECO:0000256" key="1">
    <source>
        <dbReference type="SAM" id="MobiDB-lite"/>
    </source>
</evidence>
<comment type="caution">
    <text evidence="2">The sequence shown here is derived from an EMBL/GenBank/DDBJ whole genome shotgun (WGS) entry which is preliminary data.</text>
</comment>
<dbReference type="InterPro" id="IPR015813">
    <property type="entry name" value="Pyrv/PenolPyrv_kinase-like_dom"/>
</dbReference>
<dbReference type="OrthoDB" id="9780430at2"/>
<feature type="compositionally biased region" description="Basic and acidic residues" evidence="1">
    <location>
        <begin position="307"/>
        <end position="340"/>
    </location>
</feature>
<protein>
    <submittedName>
        <fullName evidence="2">Isocitrate lyase/phosphoenolpyruvate mutase family protein</fullName>
    </submittedName>
</protein>
<evidence type="ECO:0000313" key="3">
    <source>
        <dbReference type="Proteomes" id="UP000028058"/>
    </source>
</evidence>
<dbReference type="Pfam" id="PF13714">
    <property type="entry name" value="PEP_mutase"/>
    <property type="match status" value="1"/>
</dbReference>
<reference evidence="2 3" key="1">
    <citation type="journal article" date="2014" name="Genome Announc.">
        <title>Draft Genome Sequence of Streptomyces fradiae ATCC 19609, a Strain Highly Sensitive to Antibiotics.</title>
        <authorList>
            <person name="Bekker O.B."/>
            <person name="Klimina K.M."/>
            <person name="Vatlin A.A."/>
            <person name="Zakharevich N.V."/>
            <person name="Kasianov A.S."/>
            <person name="Danilenko V.N."/>
        </authorList>
    </citation>
    <scope>NUCLEOTIDE SEQUENCE [LARGE SCALE GENOMIC DNA]</scope>
    <source>
        <strain evidence="2 3">ATCC 19609</strain>
    </source>
</reference>
<organism evidence="2 3">
    <name type="scientific">Streptomyces xinghaiensis</name>
    <dbReference type="NCBI Taxonomy" id="1038928"/>
    <lineage>
        <taxon>Bacteria</taxon>
        <taxon>Bacillati</taxon>
        <taxon>Actinomycetota</taxon>
        <taxon>Actinomycetes</taxon>
        <taxon>Kitasatosporales</taxon>
        <taxon>Streptomycetaceae</taxon>
        <taxon>Streptomyces</taxon>
    </lineage>
</organism>
<dbReference type="PANTHER" id="PTHR42905">
    <property type="entry name" value="PHOSPHOENOLPYRUVATE CARBOXYLASE"/>
    <property type="match status" value="1"/>
</dbReference>
<feature type="region of interest" description="Disordered" evidence="1">
    <location>
        <begin position="274"/>
        <end position="340"/>
    </location>
</feature>
<name>A0A3R7EVV4_9ACTN</name>
<gene>
    <name evidence="2" type="ORF">SFRA_008370</name>
</gene>
<dbReference type="RefSeq" id="WP_078648886.1">
    <property type="nucleotide sequence ID" value="NZ_CP134822.1"/>
</dbReference>
<dbReference type="PANTHER" id="PTHR42905:SF16">
    <property type="entry name" value="CARBOXYPHOSPHONOENOLPYRUVATE PHOSPHONOMUTASE-LIKE PROTEIN (AFU_ORTHOLOGUE AFUA_5G07230)"/>
    <property type="match status" value="1"/>
</dbReference>
<dbReference type="EMBL" id="JNAD02000003">
    <property type="protein sequence ID" value="RKM97242.1"/>
    <property type="molecule type" value="Genomic_DNA"/>
</dbReference>
<dbReference type="Gene3D" id="3.20.20.60">
    <property type="entry name" value="Phosphoenolpyruvate-binding domains"/>
    <property type="match status" value="1"/>
</dbReference>
<accession>A0A3R7EVV4</accession>
<keyword evidence="2" id="KW-0456">Lyase</keyword>
<evidence type="ECO:0000313" key="2">
    <source>
        <dbReference type="EMBL" id="RKM97242.1"/>
    </source>
</evidence>
<dbReference type="Gene3D" id="6.10.250.2750">
    <property type="match status" value="1"/>
</dbReference>
<proteinExistence type="predicted"/>
<keyword evidence="3" id="KW-1185">Reference proteome</keyword>
<dbReference type="CDD" id="cd00377">
    <property type="entry name" value="ICL_PEPM"/>
    <property type="match status" value="1"/>
</dbReference>
<dbReference type="SUPFAM" id="SSF51621">
    <property type="entry name" value="Phosphoenolpyruvate/pyruvate domain"/>
    <property type="match status" value="1"/>
</dbReference>
<dbReference type="InterPro" id="IPR040442">
    <property type="entry name" value="Pyrv_kinase-like_dom_sf"/>
</dbReference>